<proteinExistence type="predicted"/>
<accession>D8P8R5</accession>
<protein>
    <recommendedName>
        <fullName evidence="3">Helix-turn-helix domain-containing protein</fullName>
    </recommendedName>
</protein>
<evidence type="ECO:0000313" key="1">
    <source>
        <dbReference type="EMBL" id="CBK43897.1"/>
    </source>
</evidence>
<keyword evidence="2" id="KW-1185">Reference proteome</keyword>
<dbReference type="STRING" id="330214.NIDE4232"/>
<evidence type="ECO:0000313" key="2">
    <source>
        <dbReference type="Proteomes" id="UP000001660"/>
    </source>
</evidence>
<dbReference type="OrthoDB" id="7359908at2"/>
<name>D8P8R5_9BACT</name>
<dbReference type="HOGENOM" id="CLU_2153768_0_0_0"/>
<dbReference type="KEGG" id="nde:NIDE4232"/>
<gene>
    <name evidence="1" type="ORF">NIDE4232</name>
</gene>
<reference evidence="1 2" key="1">
    <citation type="journal article" date="2010" name="Proc. Natl. Acad. Sci. U.S.A.">
        <title>A Nitrospira metagenome illuminates the physiology and evolution of globally important nitrite-oxidizing bacteria.</title>
        <authorList>
            <person name="Lucker S."/>
            <person name="Wagner M."/>
            <person name="Maixner F."/>
            <person name="Pelletier E."/>
            <person name="Koch H."/>
            <person name="Vacherie B."/>
            <person name="Rattei T."/>
            <person name="Sinninghe Damste J."/>
            <person name="Spieck E."/>
            <person name="Le Paslier D."/>
            <person name="Daims H."/>
        </authorList>
    </citation>
    <scope>NUCLEOTIDE SEQUENCE [LARGE SCALE GENOMIC DNA]</scope>
</reference>
<organism evidence="1 2">
    <name type="scientific">Nitrospira defluvii</name>
    <dbReference type="NCBI Taxonomy" id="330214"/>
    <lineage>
        <taxon>Bacteria</taxon>
        <taxon>Pseudomonadati</taxon>
        <taxon>Nitrospirota</taxon>
        <taxon>Nitrospiria</taxon>
        <taxon>Nitrospirales</taxon>
        <taxon>Nitrospiraceae</taxon>
        <taxon>Nitrospira</taxon>
    </lineage>
</organism>
<dbReference type="EMBL" id="FP929003">
    <property type="protein sequence ID" value="CBK43897.1"/>
    <property type="molecule type" value="Genomic_DNA"/>
</dbReference>
<sequence length="111" mass="12209">MRQDQPSALQADVSLGERGRVAPAASSALQLPGYLDLKALAGYSSCSVRWLRDRLTDPLAPLPHHRIGGKILIRREDFDVWIGQFRTVRPSTELGALVDDVLDGLFSKQPS</sequence>
<evidence type="ECO:0008006" key="3">
    <source>
        <dbReference type="Google" id="ProtNLM"/>
    </source>
</evidence>
<dbReference type="AlphaFoldDB" id="D8P8R5"/>
<dbReference type="Proteomes" id="UP000001660">
    <property type="component" value="Chromosome"/>
</dbReference>